<evidence type="ECO:0000256" key="3">
    <source>
        <dbReference type="SAM" id="SignalP"/>
    </source>
</evidence>
<name>A0A0L7R6R1_9HYME</name>
<evidence type="ECO:0000256" key="2">
    <source>
        <dbReference type="SAM" id="Phobius"/>
    </source>
</evidence>
<evidence type="ECO:0000256" key="1">
    <source>
        <dbReference type="SAM" id="MobiDB-lite"/>
    </source>
</evidence>
<accession>A0A0L7R6R1</accession>
<feature type="transmembrane region" description="Helical" evidence="2">
    <location>
        <begin position="222"/>
        <end position="247"/>
    </location>
</feature>
<sequence length="353" mass="38609">MSRRFVCILLTISLVCRALADRNEFASIVRTRNSLKAARPKSNDSLEESLDKQPRTTSHRLESDLRDNSSCCGPRYDSNSSTRPDARYNRIPVDSNRYSVKFGDRLPVDRYGWQTQGQPAGSSGSTGRPGAGFYDGSHAGERFGSRPSYTTDSPRKPNGYGNTGYGGYGFNRPSNYGGSIGYGISGSFDNGEEFGPGEPNYPEENAPSRPNIQTQKAVALKALAGVALIGAAAALATNPVLLPIGVVSGRKKRSSMKMSFSPACIARLTCEIEKDYWFNLRKGINFSKEKPALERRLVDRISNNIPNEEFANTRIRKLIKAATTVAASGKSCNVFTCTLVKATETERPVIFKF</sequence>
<feature type="region of interest" description="Disordered" evidence="1">
    <location>
        <begin position="110"/>
        <end position="160"/>
    </location>
</feature>
<gene>
    <name evidence="4" type="ORF">WH47_08970</name>
</gene>
<keyword evidence="2" id="KW-0472">Membrane</keyword>
<keyword evidence="2" id="KW-0812">Transmembrane</keyword>
<feature type="signal peptide" evidence="3">
    <location>
        <begin position="1"/>
        <end position="20"/>
    </location>
</feature>
<keyword evidence="2" id="KW-1133">Transmembrane helix</keyword>
<feature type="region of interest" description="Disordered" evidence="1">
    <location>
        <begin position="188"/>
        <end position="209"/>
    </location>
</feature>
<organism evidence="4 5">
    <name type="scientific">Habropoda laboriosa</name>
    <dbReference type="NCBI Taxonomy" id="597456"/>
    <lineage>
        <taxon>Eukaryota</taxon>
        <taxon>Metazoa</taxon>
        <taxon>Ecdysozoa</taxon>
        <taxon>Arthropoda</taxon>
        <taxon>Hexapoda</taxon>
        <taxon>Insecta</taxon>
        <taxon>Pterygota</taxon>
        <taxon>Neoptera</taxon>
        <taxon>Endopterygota</taxon>
        <taxon>Hymenoptera</taxon>
        <taxon>Apocrita</taxon>
        <taxon>Aculeata</taxon>
        <taxon>Apoidea</taxon>
        <taxon>Anthophila</taxon>
        <taxon>Apidae</taxon>
        <taxon>Habropoda</taxon>
    </lineage>
</organism>
<dbReference type="STRING" id="597456.A0A0L7R6R1"/>
<protein>
    <submittedName>
        <fullName evidence="4">Uncharacterized protein</fullName>
    </submittedName>
</protein>
<dbReference type="AlphaFoldDB" id="A0A0L7R6R1"/>
<dbReference type="Proteomes" id="UP000053825">
    <property type="component" value="Unassembled WGS sequence"/>
</dbReference>
<reference evidence="4 5" key="1">
    <citation type="submission" date="2015-07" db="EMBL/GenBank/DDBJ databases">
        <title>The genome of Habropoda laboriosa.</title>
        <authorList>
            <person name="Pan H."/>
            <person name="Kapheim K."/>
        </authorList>
    </citation>
    <scope>NUCLEOTIDE SEQUENCE [LARGE SCALE GENOMIC DNA]</scope>
    <source>
        <strain evidence="4">0110345459</strain>
    </source>
</reference>
<keyword evidence="5" id="KW-1185">Reference proteome</keyword>
<evidence type="ECO:0000313" key="5">
    <source>
        <dbReference type="Proteomes" id="UP000053825"/>
    </source>
</evidence>
<proteinExistence type="predicted"/>
<dbReference type="EMBL" id="KQ414646">
    <property type="protein sequence ID" value="KOC66577.1"/>
    <property type="molecule type" value="Genomic_DNA"/>
</dbReference>
<feature type="region of interest" description="Disordered" evidence="1">
    <location>
        <begin position="36"/>
        <end position="90"/>
    </location>
</feature>
<dbReference type="OrthoDB" id="6423999at2759"/>
<feature type="compositionally biased region" description="Polar residues" evidence="1">
    <location>
        <begin position="113"/>
        <end position="126"/>
    </location>
</feature>
<keyword evidence="3" id="KW-0732">Signal</keyword>
<feature type="chain" id="PRO_5005575094" evidence="3">
    <location>
        <begin position="21"/>
        <end position="353"/>
    </location>
</feature>
<evidence type="ECO:0000313" key="4">
    <source>
        <dbReference type="EMBL" id="KOC66577.1"/>
    </source>
</evidence>
<feature type="compositionally biased region" description="Basic and acidic residues" evidence="1">
    <location>
        <begin position="41"/>
        <end position="67"/>
    </location>
</feature>